<dbReference type="KEGG" id="vmo:VMUT_0239"/>
<accession>F0QTB2</accession>
<protein>
    <submittedName>
        <fullName evidence="1">Uncharacterized protein</fullName>
    </submittedName>
</protein>
<keyword evidence="2" id="KW-1185">Reference proteome</keyword>
<evidence type="ECO:0000313" key="2">
    <source>
        <dbReference type="Proteomes" id="UP000007485"/>
    </source>
</evidence>
<gene>
    <name evidence="1" type="ordered locus">VMUT_0239</name>
</gene>
<dbReference type="eggNOG" id="arCOG13885">
    <property type="taxonomic scope" value="Archaea"/>
</dbReference>
<name>F0QTB2_VULM7</name>
<dbReference type="AlphaFoldDB" id="F0QTB2"/>
<sequence length="133" mass="15271">MVVELAKGSTRNLRRFLRKLNLAIGKCFDDIEFTSLLRSVNSRYGDDYWLLGWKEHKASDYLSLFVLTLIDKYNEEYVVRIYVNVSTISIVLPTNQLNLTDETTGITMLINGNTANLSGRVFCITNIEIKRLT</sequence>
<reference evidence="1 2" key="1">
    <citation type="journal article" date="2011" name="J. Bacteriol.">
        <title>Complete genome sequence of 'Vulcanisaeta moutnovskia' strain 768-28, a novel member of the hyperthermophilic crenarchaeal genus vulcanisaeta.</title>
        <authorList>
            <person name="Gumerov V.M."/>
            <person name="Mardanov A.V."/>
            <person name="Beletsky A.V."/>
            <person name="Prokofeva M.I."/>
            <person name="Bonch-Osmolovskaya E.A."/>
            <person name="Ravin N.V."/>
            <person name="Skryabin K.G."/>
        </authorList>
    </citation>
    <scope>NUCLEOTIDE SEQUENCE [LARGE SCALE GENOMIC DNA]</scope>
    <source>
        <strain evidence="1 2">768-28</strain>
    </source>
</reference>
<dbReference type="OrthoDB" id="28345at2157"/>
<evidence type="ECO:0000313" key="1">
    <source>
        <dbReference type="EMBL" id="ADY00454.1"/>
    </source>
</evidence>
<dbReference type="GeneID" id="10287891"/>
<proteinExistence type="predicted"/>
<dbReference type="RefSeq" id="WP_013603617.1">
    <property type="nucleotide sequence ID" value="NC_015151.1"/>
</dbReference>
<dbReference type="Proteomes" id="UP000007485">
    <property type="component" value="Chromosome"/>
</dbReference>
<dbReference type="HOGENOM" id="CLU_1902058_0_0_2"/>
<dbReference type="EMBL" id="CP002529">
    <property type="protein sequence ID" value="ADY00454.1"/>
    <property type="molecule type" value="Genomic_DNA"/>
</dbReference>
<organism evidence="1 2">
    <name type="scientific">Vulcanisaeta moutnovskia (strain 768-28)</name>
    <dbReference type="NCBI Taxonomy" id="985053"/>
    <lineage>
        <taxon>Archaea</taxon>
        <taxon>Thermoproteota</taxon>
        <taxon>Thermoprotei</taxon>
        <taxon>Thermoproteales</taxon>
        <taxon>Thermoproteaceae</taxon>
        <taxon>Vulcanisaeta</taxon>
    </lineage>
</organism>